<dbReference type="InterPro" id="IPR003453">
    <property type="entry name" value="ABC_MlaE_roteobac"/>
</dbReference>
<protein>
    <submittedName>
        <fullName evidence="8">ABC transporter permease</fullName>
    </submittedName>
</protein>
<keyword evidence="6 7" id="KW-0472">Membrane</keyword>
<name>A0A1L3GT57_9BACT</name>
<dbReference type="GO" id="GO:0043190">
    <property type="term" value="C:ATP-binding cassette (ABC) transporter complex"/>
    <property type="evidence" value="ECO:0007669"/>
    <property type="project" value="InterPro"/>
</dbReference>
<evidence type="ECO:0000313" key="9">
    <source>
        <dbReference type="Proteomes" id="UP000182517"/>
    </source>
</evidence>
<evidence type="ECO:0000256" key="4">
    <source>
        <dbReference type="ARBA" id="ARBA00022692"/>
    </source>
</evidence>
<dbReference type="Pfam" id="PF02405">
    <property type="entry name" value="MlaE"/>
    <property type="match status" value="1"/>
</dbReference>
<organism evidence="8 9">
    <name type="scientific">Syntrophotalea acetylenivorans</name>
    <dbReference type="NCBI Taxonomy" id="1842532"/>
    <lineage>
        <taxon>Bacteria</taxon>
        <taxon>Pseudomonadati</taxon>
        <taxon>Thermodesulfobacteriota</taxon>
        <taxon>Desulfuromonadia</taxon>
        <taxon>Desulfuromonadales</taxon>
        <taxon>Syntrophotaleaceae</taxon>
        <taxon>Syntrophotalea</taxon>
    </lineage>
</organism>
<feature type="transmembrane region" description="Helical" evidence="7">
    <location>
        <begin position="12"/>
        <end position="34"/>
    </location>
</feature>
<evidence type="ECO:0000256" key="3">
    <source>
        <dbReference type="ARBA" id="ARBA00022448"/>
    </source>
</evidence>
<accession>A0A1L3GT57</accession>
<dbReference type="STRING" id="1842532.A7E78_11380"/>
<sequence>MAAPLERIGVDSLYYLEQAGRMGIFLFACLLNAIRPPYKLFPVIRQIHFIGYRSIFVILFTGTFTGMVLALQGYYTLRKFGSEGLLGSAVALSLLRELGPVIAALMVVGRAGSAICAEIGIMRNSEQIDALECMAIDPYKYLMAPKFVAGIISMPMLTFVFDMAGILGGYVVGVSMLGVPGGSYFQEMYRSVDWADVEMGLVKALVFGLLIIWISAAKGFFLHLERSGGFGAEGVSRTTTSAVVLSSVAILVWDYLISAILL</sequence>
<feature type="transmembrane region" description="Helical" evidence="7">
    <location>
        <begin position="55"/>
        <end position="75"/>
    </location>
</feature>
<dbReference type="KEGG" id="pef:A7E78_11380"/>
<comment type="subcellular location">
    <subcellularLocation>
        <location evidence="1">Membrane</location>
        <topology evidence="1">Multi-pass membrane protein</topology>
    </subcellularLocation>
</comment>
<evidence type="ECO:0000313" key="8">
    <source>
        <dbReference type="EMBL" id="APG29111.1"/>
    </source>
</evidence>
<evidence type="ECO:0000256" key="6">
    <source>
        <dbReference type="ARBA" id="ARBA00023136"/>
    </source>
</evidence>
<feature type="transmembrane region" description="Helical" evidence="7">
    <location>
        <begin position="197"/>
        <end position="221"/>
    </location>
</feature>
<proteinExistence type="inferred from homology"/>
<gene>
    <name evidence="8" type="ORF">A7E78_11380</name>
</gene>
<keyword evidence="9" id="KW-1185">Reference proteome</keyword>
<dbReference type="AlphaFoldDB" id="A0A1L3GT57"/>
<keyword evidence="4 7" id="KW-0812">Transmembrane</keyword>
<reference evidence="8 9" key="1">
    <citation type="journal article" date="2017" name="Genome Announc.">
        <title>Complete Genome Sequences of Two Acetylene-Fermenting Pelobacter acetylenicus Strains.</title>
        <authorList>
            <person name="Sutton J.M."/>
            <person name="Baesman S.M."/>
            <person name="Fierst J.L."/>
            <person name="Poret-Peterson A.T."/>
            <person name="Oremland R.S."/>
            <person name="Dunlap D.S."/>
            <person name="Akob D.M."/>
        </authorList>
    </citation>
    <scope>NUCLEOTIDE SEQUENCE [LARGE SCALE GENOMIC DNA]</scope>
    <source>
        <strain evidence="8 9">SFB93</strain>
    </source>
</reference>
<feature type="transmembrane region" description="Helical" evidence="7">
    <location>
        <begin position="167"/>
        <end position="185"/>
    </location>
</feature>
<dbReference type="PANTHER" id="PTHR30188:SF4">
    <property type="entry name" value="PROTEIN TRIGALACTOSYLDIACYLGLYCEROL 1, CHLOROPLASTIC"/>
    <property type="match status" value="1"/>
</dbReference>
<comment type="similarity">
    <text evidence="2 7">Belongs to the MlaE permease family.</text>
</comment>
<keyword evidence="5 7" id="KW-1133">Transmembrane helix</keyword>
<evidence type="ECO:0000256" key="5">
    <source>
        <dbReference type="ARBA" id="ARBA00022989"/>
    </source>
</evidence>
<dbReference type="InterPro" id="IPR030802">
    <property type="entry name" value="Permease_MalE"/>
</dbReference>
<evidence type="ECO:0000256" key="7">
    <source>
        <dbReference type="RuleBase" id="RU362044"/>
    </source>
</evidence>
<evidence type="ECO:0000256" key="2">
    <source>
        <dbReference type="ARBA" id="ARBA00007556"/>
    </source>
</evidence>
<dbReference type="EMBL" id="CP015519">
    <property type="protein sequence ID" value="APG29111.1"/>
    <property type="molecule type" value="Genomic_DNA"/>
</dbReference>
<dbReference type="GO" id="GO:0005548">
    <property type="term" value="F:phospholipid transporter activity"/>
    <property type="evidence" value="ECO:0007669"/>
    <property type="project" value="TreeGrafter"/>
</dbReference>
<dbReference type="Proteomes" id="UP000182517">
    <property type="component" value="Chromosome"/>
</dbReference>
<evidence type="ECO:0000256" key="1">
    <source>
        <dbReference type="ARBA" id="ARBA00004141"/>
    </source>
</evidence>
<dbReference type="NCBIfam" id="TIGR00056">
    <property type="entry name" value="MlaE family lipid ABC transporter permease subunit"/>
    <property type="match status" value="1"/>
</dbReference>
<feature type="transmembrane region" description="Helical" evidence="7">
    <location>
        <begin position="241"/>
        <end position="261"/>
    </location>
</feature>
<dbReference type="PANTHER" id="PTHR30188">
    <property type="entry name" value="ABC TRANSPORTER PERMEASE PROTEIN-RELATED"/>
    <property type="match status" value="1"/>
</dbReference>
<keyword evidence="3" id="KW-0813">Transport</keyword>